<reference evidence="9 10" key="1">
    <citation type="submission" date="2018-08" db="EMBL/GenBank/DDBJ databases">
        <title>Draft genome of the lignicolous fungus Coniochaeta pulveracea.</title>
        <authorList>
            <person name="Borstlap C.J."/>
            <person name="De Witt R.N."/>
            <person name="Botha A."/>
            <person name="Volschenk H."/>
        </authorList>
    </citation>
    <scope>NUCLEOTIDE SEQUENCE [LARGE SCALE GENOMIC DNA]</scope>
    <source>
        <strain evidence="9 10">CAB683</strain>
    </source>
</reference>
<dbReference type="AlphaFoldDB" id="A0A420YL95"/>
<evidence type="ECO:0000313" key="9">
    <source>
        <dbReference type="EMBL" id="RKU48566.1"/>
    </source>
</evidence>
<name>A0A420YL95_9PEZI</name>
<dbReference type="EMBL" id="QVQW01000004">
    <property type="protein sequence ID" value="RKU48566.1"/>
    <property type="molecule type" value="Genomic_DNA"/>
</dbReference>
<evidence type="ECO:0000256" key="6">
    <source>
        <dbReference type="ARBA" id="ARBA00023136"/>
    </source>
</evidence>
<evidence type="ECO:0000256" key="3">
    <source>
        <dbReference type="ARBA" id="ARBA00022679"/>
    </source>
</evidence>
<keyword evidence="7" id="KW-0325">Glycoprotein</keyword>
<keyword evidence="3" id="KW-0808">Transferase</keyword>
<feature type="transmembrane region" description="Helical" evidence="8">
    <location>
        <begin position="369"/>
        <end position="389"/>
    </location>
</feature>
<evidence type="ECO:0000256" key="2">
    <source>
        <dbReference type="ARBA" id="ARBA00022676"/>
    </source>
</evidence>
<dbReference type="GO" id="GO:0016020">
    <property type="term" value="C:membrane"/>
    <property type="evidence" value="ECO:0007669"/>
    <property type="project" value="UniProtKB-SubCell"/>
</dbReference>
<feature type="transmembrane region" description="Helical" evidence="8">
    <location>
        <begin position="7"/>
        <end position="29"/>
    </location>
</feature>
<keyword evidence="6 8" id="KW-0472">Membrane</keyword>
<keyword evidence="10" id="KW-1185">Reference proteome</keyword>
<dbReference type="Gene3D" id="3.90.550.10">
    <property type="entry name" value="Spore Coat Polysaccharide Biosynthesis Protein SpsA, Chain A"/>
    <property type="match status" value="1"/>
</dbReference>
<gene>
    <name evidence="9" type="ORF">DL546_008094</name>
</gene>
<evidence type="ECO:0000313" key="10">
    <source>
        <dbReference type="Proteomes" id="UP000275385"/>
    </source>
</evidence>
<dbReference type="PANTHER" id="PTHR47844">
    <property type="entry name" value="SYNTHASE CPS1, PUTATIVE (AFU_ORTHOLOGUE AFUA_7G02500)-RELATED"/>
    <property type="match status" value="1"/>
</dbReference>
<protein>
    <recommendedName>
        <fullName evidence="11">Glycosyltransferase 2-like domain-containing protein</fullName>
    </recommendedName>
</protein>
<evidence type="ECO:0000256" key="1">
    <source>
        <dbReference type="ARBA" id="ARBA00004370"/>
    </source>
</evidence>
<keyword evidence="2" id="KW-0328">Glycosyltransferase</keyword>
<comment type="subcellular location">
    <subcellularLocation>
        <location evidence="1">Membrane</location>
    </subcellularLocation>
</comment>
<sequence length="408" mass="46704">MFSGPSMAAIAWCLGLVVLATLISLYWTFDGDRGCFWFVLLFLWRYTRFPVCLLGFVLYRPVSKAARPTYSSHKDVTIIMPTIDPRGHDFDECIRSVAATVPAKIIVVTAGEQLLRVTESVIAPYADMYQMTEFTVKSSDITSKREQVAVAIGFVTTPVTVLIDDHIFWKPEFLSSLLHAFEDPSVGFVATNKRVRRRDGLSLWNRCWNMLGAIYLERHNFEIRSTNAIDGGVFVVSGRTCAIRTSILQHETFIPGYLHEKFFLGKYGPLNADDDNYITRFVVRMGWDIKVHYSDQTCIETTVGVDSPVVKKFLDPLLMYLMTRTSWYKQADHAYVLLIALALWILLTKLVKVWPYYARHPQDIVFFPVYLLFAYFHSCIKLYALVTFWDCSWSGRNLKEAVAAVEPV</sequence>
<feature type="transmembrane region" description="Helical" evidence="8">
    <location>
        <begin position="35"/>
        <end position="59"/>
    </location>
</feature>
<evidence type="ECO:0000256" key="4">
    <source>
        <dbReference type="ARBA" id="ARBA00022692"/>
    </source>
</evidence>
<keyword evidence="5 8" id="KW-1133">Transmembrane helix</keyword>
<comment type="caution">
    <text evidence="9">The sequence shown here is derived from an EMBL/GenBank/DDBJ whole genome shotgun (WGS) entry which is preliminary data.</text>
</comment>
<dbReference type="Proteomes" id="UP000275385">
    <property type="component" value="Unassembled WGS sequence"/>
</dbReference>
<organism evidence="9 10">
    <name type="scientific">Coniochaeta pulveracea</name>
    <dbReference type="NCBI Taxonomy" id="177199"/>
    <lineage>
        <taxon>Eukaryota</taxon>
        <taxon>Fungi</taxon>
        <taxon>Dikarya</taxon>
        <taxon>Ascomycota</taxon>
        <taxon>Pezizomycotina</taxon>
        <taxon>Sordariomycetes</taxon>
        <taxon>Sordariomycetidae</taxon>
        <taxon>Coniochaetales</taxon>
        <taxon>Coniochaetaceae</taxon>
        <taxon>Coniochaeta</taxon>
    </lineage>
</organism>
<evidence type="ECO:0000256" key="7">
    <source>
        <dbReference type="ARBA" id="ARBA00023180"/>
    </source>
</evidence>
<dbReference type="GO" id="GO:0016757">
    <property type="term" value="F:glycosyltransferase activity"/>
    <property type="evidence" value="ECO:0007669"/>
    <property type="project" value="UniProtKB-KW"/>
</dbReference>
<evidence type="ECO:0000256" key="5">
    <source>
        <dbReference type="ARBA" id="ARBA00022989"/>
    </source>
</evidence>
<dbReference type="OrthoDB" id="2849215at2759"/>
<proteinExistence type="predicted"/>
<evidence type="ECO:0008006" key="11">
    <source>
        <dbReference type="Google" id="ProtNLM"/>
    </source>
</evidence>
<dbReference type="InterPro" id="IPR029044">
    <property type="entry name" value="Nucleotide-diphossugar_trans"/>
</dbReference>
<dbReference type="SUPFAM" id="SSF53448">
    <property type="entry name" value="Nucleotide-diphospho-sugar transferases"/>
    <property type="match status" value="1"/>
</dbReference>
<dbReference type="InterPro" id="IPR052427">
    <property type="entry name" value="Glycosyltrans_GT2/GT47"/>
</dbReference>
<accession>A0A420YL95</accession>
<dbReference type="Pfam" id="PF13641">
    <property type="entry name" value="Glyco_tranf_2_3"/>
    <property type="match status" value="1"/>
</dbReference>
<dbReference type="PANTHER" id="PTHR47844:SF1">
    <property type="entry name" value="EXOSTOSIN-LIKE 2"/>
    <property type="match status" value="1"/>
</dbReference>
<dbReference type="STRING" id="177199.A0A420YL95"/>
<keyword evidence="4 8" id="KW-0812">Transmembrane</keyword>
<feature type="transmembrane region" description="Helical" evidence="8">
    <location>
        <begin position="334"/>
        <end position="357"/>
    </location>
</feature>
<evidence type="ECO:0000256" key="8">
    <source>
        <dbReference type="SAM" id="Phobius"/>
    </source>
</evidence>